<evidence type="ECO:0000313" key="9">
    <source>
        <dbReference type="Proteomes" id="UP000199071"/>
    </source>
</evidence>
<sequence length="144" mass="16674">MPLYEHIFLARQDVSAQQVETLVEQFKTVIEQGGGQVPKVEAWGLKSLTYRIRKNRKAHFTLMNVDAPPAAVAEMERQQRIHEDVLRSMTIKVEELEEGPSVMMQKRDRDDRPRGRFGDRERGPGGDRDRPRRDDSDGDRKDSE</sequence>
<evidence type="ECO:0000256" key="2">
    <source>
        <dbReference type="ARBA" id="ARBA00022980"/>
    </source>
</evidence>
<keyword evidence="3 6" id="KW-0687">Ribonucleoprotein</keyword>
<evidence type="ECO:0000256" key="7">
    <source>
        <dbReference type="SAM" id="MobiDB-lite"/>
    </source>
</evidence>
<dbReference type="HAMAP" id="MF_00360">
    <property type="entry name" value="Ribosomal_bS6"/>
    <property type="match status" value="1"/>
</dbReference>
<dbReference type="GO" id="GO:0070181">
    <property type="term" value="F:small ribosomal subunit rRNA binding"/>
    <property type="evidence" value="ECO:0007669"/>
    <property type="project" value="TreeGrafter"/>
</dbReference>
<evidence type="ECO:0000313" key="8">
    <source>
        <dbReference type="EMBL" id="SDB44240.1"/>
    </source>
</evidence>
<dbReference type="NCBIfam" id="TIGR00166">
    <property type="entry name" value="S6"/>
    <property type="match status" value="1"/>
</dbReference>
<reference evidence="8 9" key="1">
    <citation type="submission" date="2016-10" db="EMBL/GenBank/DDBJ databases">
        <authorList>
            <person name="de Groot N.N."/>
        </authorList>
    </citation>
    <scope>NUCLEOTIDE SEQUENCE [LARGE SCALE GENOMIC DNA]</scope>
    <source>
        <strain evidence="8 9">ATCC 35022</strain>
    </source>
</reference>
<keyword evidence="6" id="KW-0694">RNA-binding</keyword>
<evidence type="ECO:0000256" key="1">
    <source>
        <dbReference type="ARBA" id="ARBA00009512"/>
    </source>
</evidence>
<dbReference type="RefSeq" id="WP_090878451.1">
    <property type="nucleotide sequence ID" value="NZ_FMXQ01000007.1"/>
</dbReference>
<accession>A0A1G6DGH8</accession>
<dbReference type="PANTHER" id="PTHR21011">
    <property type="entry name" value="MITOCHONDRIAL 28S RIBOSOMAL PROTEIN S6"/>
    <property type="match status" value="1"/>
</dbReference>
<proteinExistence type="inferred from homology"/>
<evidence type="ECO:0000256" key="5">
    <source>
        <dbReference type="ARBA" id="ARBA00035294"/>
    </source>
</evidence>
<gene>
    <name evidence="6" type="primary">rpsF</name>
    <name evidence="8" type="ORF">SAMN02982931_03363</name>
</gene>
<comment type="similarity">
    <text evidence="1 6">Belongs to the bacterial ribosomal protein bS6 family.</text>
</comment>
<dbReference type="Gene3D" id="3.30.70.60">
    <property type="match status" value="1"/>
</dbReference>
<dbReference type="STRING" id="665467.SAMN02982931_03363"/>
<dbReference type="SUPFAM" id="SSF54995">
    <property type="entry name" value="Ribosomal protein S6"/>
    <property type="match status" value="1"/>
</dbReference>
<evidence type="ECO:0000256" key="6">
    <source>
        <dbReference type="HAMAP-Rule" id="MF_00360"/>
    </source>
</evidence>
<protein>
    <recommendedName>
        <fullName evidence="5 6">Small ribosomal subunit protein bS6</fullName>
    </recommendedName>
</protein>
<dbReference type="InterPro" id="IPR035980">
    <property type="entry name" value="Ribosomal_bS6_sf"/>
</dbReference>
<dbReference type="InterPro" id="IPR000529">
    <property type="entry name" value="Ribosomal_bS6"/>
</dbReference>
<dbReference type="InterPro" id="IPR020814">
    <property type="entry name" value="Ribosomal_S6_plastid/chlpt"/>
</dbReference>
<dbReference type="GO" id="GO:0003735">
    <property type="term" value="F:structural constituent of ribosome"/>
    <property type="evidence" value="ECO:0007669"/>
    <property type="project" value="InterPro"/>
</dbReference>
<feature type="region of interest" description="Disordered" evidence="7">
    <location>
        <begin position="95"/>
        <end position="144"/>
    </location>
</feature>
<dbReference type="GO" id="GO:0006412">
    <property type="term" value="P:translation"/>
    <property type="evidence" value="ECO:0007669"/>
    <property type="project" value="UniProtKB-UniRule"/>
</dbReference>
<dbReference type="InterPro" id="IPR014717">
    <property type="entry name" value="Transl_elong_EF1B/ribsomal_bS6"/>
</dbReference>
<dbReference type="PANTHER" id="PTHR21011:SF1">
    <property type="entry name" value="SMALL RIBOSOMAL SUBUNIT PROTEIN BS6M"/>
    <property type="match status" value="1"/>
</dbReference>
<keyword evidence="6" id="KW-0699">rRNA-binding</keyword>
<dbReference type="AlphaFoldDB" id="A0A1G6DGH8"/>
<feature type="compositionally biased region" description="Basic and acidic residues" evidence="7">
    <location>
        <begin position="105"/>
        <end position="144"/>
    </location>
</feature>
<dbReference type="OrthoDB" id="9812702at2"/>
<dbReference type="CDD" id="cd00473">
    <property type="entry name" value="bS6"/>
    <property type="match status" value="1"/>
</dbReference>
<keyword evidence="2 6" id="KW-0689">Ribosomal protein</keyword>
<dbReference type="EMBL" id="FMXQ01000007">
    <property type="protein sequence ID" value="SDB44240.1"/>
    <property type="molecule type" value="Genomic_DNA"/>
</dbReference>
<keyword evidence="9" id="KW-1185">Reference proteome</keyword>
<organism evidence="8 9">
    <name type="scientific">Bauldia litoralis</name>
    <dbReference type="NCBI Taxonomy" id="665467"/>
    <lineage>
        <taxon>Bacteria</taxon>
        <taxon>Pseudomonadati</taxon>
        <taxon>Pseudomonadota</taxon>
        <taxon>Alphaproteobacteria</taxon>
        <taxon>Hyphomicrobiales</taxon>
        <taxon>Kaistiaceae</taxon>
        <taxon>Bauldia</taxon>
    </lineage>
</organism>
<dbReference type="Pfam" id="PF01250">
    <property type="entry name" value="Ribosomal_S6"/>
    <property type="match status" value="1"/>
</dbReference>
<comment type="function">
    <text evidence="4 6">Binds together with bS18 to 16S ribosomal RNA.</text>
</comment>
<dbReference type="Proteomes" id="UP000199071">
    <property type="component" value="Unassembled WGS sequence"/>
</dbReference>
<evidence type="ECO:0000256" key="4">
    <source>
        <dbReference type="ARBA" id="ARBA00035104"/>
    </source>
</evidence>
<name>A0A1G6DGH8_9HYPH</name>
<dbReference type="GO" id="GO:0022627">
    <property type="term" value="C:cytosolic small ribosomal subunit"/>
    <property type="evidence" value="ECO:0007669"/>
    <property type="project" value="TreeGrafter"/>
</dbReference>
<evidence type="ECO:0000256" key="3">
    <source>
        <dbReference type="ARBA" id="ARBA00023274"/>
    </source>
</evidence>